<dbReference type="PANTHER" id="PTHR30163">
    <property type="entry name" value="MEMBRANE-BOUND LYTIC MUREIN TRANSGLYCOSYLASE B"/>
    <property type="match status" value="1"/>
</dbReference>
<dbReference type="SUPFAM" id="SSF53955">
    <property type="entry name" value="Lysozyme-like"/>
    <property type="match status" value="1"/>
</dbReference>
<feature type="domain" description="Transglycosylase SLT" evidence="2">
    <location>
        <begin position="48"/>
        <end position="356"/>
    </location>
</feature>
<proteinExistence type="predicted"/>
<feature type="signal peptide" evidence="1">
    <location>
        <begin position="1"/>
        <end position="23"/>
    </location>
</feature>
<organism evidence="3 4">
    <name type="scientific">Sphingomonas telluris</name>
    <dbReference type="NCBI Taxonomy" id="2907998"/>
    <lineage>
        <taxon>Bacteria</taxon>
        <taxon>Pseudomonadati</taxon>
        <taxon>Pseudomonadota</taxon>
        <taxon>Alphaproteobacteria</taxon>
        <taxon>Sphingomonadales</taxon>
        <taxon>Sphingomonadaceae</taxon>
        <taxon>Sphingomonas</taxon>
    </lineage>
</organism>
<evidence type="ECO:0000259" key="2">
    <source>
        <dbReference type="Pfam" id="PF13406"/>
    </source>
</evidence>
<dbReference type="InterPro" id="IPR031304">
    <property type="entry name" value="SLT_2"/>
</dbReference>
<sequence>MLRIWGAGAAAILAGIGAGSANAQVDPLAPMAQPAAATYAQYAAPTSFEGYKYQLMARARREGVRESTIQAYVPPISLNRRVMELDRSQPGGPPNSSYIPPFSPYRRQHVTADLIRRGQARYTSTYSSLNRIQARYGVDPGVLLAIYGHETSFGAVTGGFDLLEALASLAYEGRRREMFESEFVSALKLIDLGVPRWRLKGSYAGATGYPQFMPSVVVRLRADGDGDGYADIWGSEADGLASIANYLRNAGWKPGLTWGVVVRVPSTLNRAAIRSTLQAPRCQRVYARHSRWLTVGQWRALGVVPVQSGLTDRDVATLMEPDGPDGGGFLLTNNYRAILDYNCSNFYALSVGLLANAITRR</sequence>
<dbReference type="Gene3D" id="1.10.530.10">
    <property type="match status" value="1"/>
</dbReference>
<keyword evidence="1" id="KW-0732">Signal</keyword>
<dbReference type="NCBIfam" id="TIGR02283">
    <property type="entry name" value="MltB_2"/>
    <property type="match status" value="1"/>
</dbReference>
<evidence type="ECO:0000313" key="3">
    <source>
        <dbReference type="EMBL" id="MCH8615370.1"/>
    </source>
</evidence>
<gene>
    <name evidence="3" type="ORF">LZ016_04545</name>
</gene>
<dbReference type="EMBL" id="JAKZHW010000001">
    <property type="protein sequence ID" value="MCH8615370.1"/>
    <property type="molecule type" value="Genomic_DNA"/>
</dbReference>
<dbReference type="Pfam" id="PF13406">
    <property type="entry name" value="SLT_2"/>
    <property type="match status" value="1"/>
</dbReference>
<dbReference type="InterPro" id="IPR023346">
    <property type="entry name" value="Lysozyme-like_dom_sf"/>
</dbReference>
<feature type="chain" id="PRO_5046348804" evidence="1">
    <location>
        <begin position="24"/>
        <end position="361"/>
    </location>
</feature>
<dbReference type="Gene3D" id="1.10.8.350">
    <property type="entry name" value="Bacterial muramidase"/>
    <property type="match status" value="1"/>
</dbReference>
<comment type="caution">
    <text evidence="3">The sequence shown here is derived from an EMBL/GenBank/DDBJ whole genome shotgun (WGS) entry which is preliminary data.</text>
</comment>
<dbReference type="InterPro" id="IPR011970">
    <property type="entry name" value="MltB_2"/>
</dbReference>
<dbReference type="Proteomes" id="UP001203058">
    <property type="component" value="Unassembled WGS sequence"/>
</dbReference>
<evidence type="ECO:0000313" key="4">
    <source>
        <dbReference type="Proteomes" id="UP001203058"/>
    </source>
</evidence>
<dbReference type="InterPro" id="IPR043426">
    <property type="entry name" value="MltB-like"/>
</dbReference>
<reference evidence="3 4" key="1">
    <citation type="submission" date="2022-03" db="EMBL/GenBank/DDBJ databases">
        <authorList>
            <person name="Jo J.-H."/>
            <person name="Im W.-T."/>
        </authorList>
    </citation>
    <scope>NUCLEOTIDE SEQUENCE [LARGE SCALE GENOMIC DNA]</scope>
    <source>
        <strain evidence="3 4">SM33</strain>
    </source>
</reference>
<accession>A0ABS9VK86</accession>
<evidence type="ECO:0000256" key="1">
    <source>
        <dbReference type="SAM" id="SignalP"/>
    </source>
</evidence>
<keyword evidence="4" id="KW-1185">Reference proteome</keyword>
<protein>
    <submittedName>
        <fullName evidence="3">Lytic murein transglycosylase</fullName>
    </submittedName>
</protein>
<dbReference type="PANTHER" id="PTHR30163:SF8">
    <property type="entry name" value="LYTIC MUREIN TRANSGLYCOSYLASE"/>
    <property type="match status" value="1"/>
</dbReference>
<name>A0ABS9VK86_9SPHN</name>